<dbReference type="GO" id="GO:0016787">
    <property type="term" value="F:hydrolase activity"/>
    <property type="evidence" value="ECO:0007669"/>
    <property type="project" value="UniProtKB-KW"/>
</dbReference>
<dbReference type="InterPro" id="IPR010905">
    <property type="entry name" value="Glyco_hydro_88"/>
</dbReference>
<dbReference type="Proteomes" id="UP000094444">
    <property type="component" value="Unassembled WGS sequence"/>
</dbReference>
<evidence type="ECO:0000313" key="4">
    <source>
        <dbReference type="Proteomes" id="UP000094444"/>
    </source>
</evidence>
<accession>A0A2P5IEU8</accession>
<keyword evidence="4" id="KW-1185">Reference proteome</keyword>
<dbReference type="SUPFAM" id="SSF48208">
    <property type="entry name" value="Six-hairpin glycosidases"/>
    <property type="match status" value="1"/>
</dbReference>
<dbReference type="InterPro" id="IPR008928">
    <property type="entry name" value="6-hairpin_glycosidase_sf"/>
</dbReference>
<organism evidence="3 4">
    <name type="scientific">Diaporthe helianthi</name>
    <dbReference type="NCBI Taxonomy" id="158607"/>
    <lineage>
        <taxon>Eukaryota</taxon>
        <taxon>Fungi</taxon>
        <taxon>Dikarya</taxon>
        <taxon>Ascomycota</taxon>
        <taxon>Pezizomycotina</taxon>
        <taxon>Sordariomycetes</taxon>
        <taxon>Sordariomycetidae</taxon>
        <taxon>Diaporthales</taxon>
        <taxon>Diaporthaceae</taxon>
        <taxon>Diaporthe</taxon>
    </lineage>
</organism>
<comment type="caution">
    <text evidence="3">The sequence shown here is derived from an EMBL/GenBank/DDBJ whole genome shotgun (WGS) entry which is preliminary data.</text>
</comment>
<dbReference type="OrthoDB" id="540611at2759"/>
<dbReference type="InParanoid" id="A0A2P5IEU8"/>
<proteinExistence type="predicted"/>
<dbReference type="GO" id="GO:0005975">
    <property type="term" value="P:carbohydrate metabolic process"/>
    <property type="evidence" value="ECO:0007669"/>
    <property type="project" value="InterPro"/>
</dbReference>
<dbReference type="Gene3D" id="1.50.10.10">
    <property type="match status" value="1"/>
</dbReference>
<keyword evidence="1 3" id="KW-0378">Hydrolase</keyword>
<sequence>MKSPTSSISSRPRRLRDFLQQKYESIPKTKRHAMLAITCLLWFVVVGAVSGIASLEHGADRPAAGEANTDNTSSSPTTSSAAPTTSTGPISYRMALSIMSRQQGIMNTTTEPGAALQAGIVQKAFAALNAYHGSSQPEIQAYIDKSTAAAASLMTNEAADLTHWPLDRLSNGNAMLADTTNSPTVAAALDALRNTVHLNNMNDESGLWYWQNYPYWSYLDGMYSLGPFVAQDYTHGTAGDDAVITITSTPSHDATQALADKAMLQFDLLWMHCRNSTTGLLVHGYDANRAAPWASKVTGASGVVWARGLGWFMMAVVDTMELVWPTWHGGGEGAAVPAPQVPYFRRLRGMYVSLVMAVLRYADEEETASGEGGGVGWFQVVDGAGREGNYVESSATAMFAYALLKGARLGYLGPDDVPLAREAGVAAHKLLLGRFVTVNEDGLFDWAGSVGVCSLNSTATYDYYVSQPLVPNSVLGAAAFVLASVEVERLNDVSVGLQ</sequence>
<dbReference type="AlphaFoldDB" id="A0A2P5IEU8"/>
<protein>
    <submittedName>
        <fullName evidence="3">Glycosyl Hydrolase Family 88</fullName>
    </submittedName>
</protein>
<evidence type="ECO:0000313" key="3">
    <source>
        <dbReference type="EMBL" id="POS81017.1"/>
    </source>
</evidence>
<evidence type="ECO:0000256" key="1">
    <source>
        <dbReference type="ARBA" id="ARBA00022801"/>
    </source>
</evidence>
<gene>
    <name evidence="3" type="ORF">DHEL01_v200590</name>
</gene>
<reference evidence="3" key="1">
    <citation type="submission" date="2017-09" db="EMBL/GenBank/DDBJ databases">
        <title>Polyketide synthases of a Diaporthe helianthi virulent isolate.</title>
        <authorList>
            <person name="Baroncelli R."/>
        </authorList>
    </citation>
    <scope>NUCLEOTIDE SEQUENCE [LARGE SCALE GENOMIC DNA]</scope>
    <source>
        <strain evidence="3">7/96</strain>
    </source>
</reference>
<dbReference type="InterPro" id="IPR052043">
    <property type="entry name" value="PolySaccharide_Degr_Enz"/>
</dbReference>
<feature type="region of interest" description="Disordered" evidence="2">
    <location>
        <begin position="60"/>
        <end position="88"/>
    </location>
</feature>
<dbReference type="EMBL" id="MAVT02000023">
    <property type="protein sequence ID" value="POS81017.1"/>
    <property type="molecule type" value="Genomic_DNA"/>
</dbReference>
<feature type="compositionally biased region" description="Low complexity" evidence="2">
    <location>
        <begin position="72"/>
        <end position="87"/>
    </location>
</feature>
<dbReference type="PANTHER" id="PTHR33886">
    <property type="entry name" value="UNSATURATED RHAMNOGALACTURONAN HYDROLASE (EUROFUNG)"/>
    <property type="match status" value="1"/>
</dbReference>
<dbReference type="Pfam" id="PF07470">
    <property type="entry name" value="Glyco_hydro_88"/>
    <property type="match status" value="1"/>
</dbReference>
<name>A0A2P5IEU8_DIAHE</name>
<dbReference type="PANTHER" id="PTHR33886:SF11">
    <property type="entry name" value="WALL GLYCOSYL HYDROLASE YTER, PUTATIVE (AFU_ORTHOLOGUE AFUA_2G14630)-RELATED"/>
    <property type="match status" value="1"/>
</dbReference>
<dbReference type="InterPro" id="IPR012341">
    <property type="entry name" value="6hp_glycosidase-like_sf"/>
</dbReference>
<evidence type="ECO:0000256" key="2">
    <source>
        <dbReference type="SAM" id="MobiDB-lite"/>
    </source>
</evidence>